<proteinExistence type="predicted"/>
<feature type="region of interest" description="Disordered" evidence="1">
    <location>
        <begin position="1"/>
        <end position="31"/>
    </location>
</feature>
<sequence length="129" mass="14342">MGWRNAARGRRVVAPSDNATDTIAGRDHAAGPTREPCVFSGLCWNHDAHIHPSPVDDVRRFSAGPNSDDFRAGWFRGRQRVLDVVLDFNRRGLRSANRGPSLPDCRFLLAGIPERDRVLEAALRTSRSP</sequence>
<dbReference type="Proteomes" id="UP001500200">
    <property type="component" value="Unassembled WGS sequence"/>
</dbReference>
<name>A0ABP9SBL7_9MICC</name>
<evidence type="ECO:0000313" key="2">
    <source>
        <dbReference type="EMBL" id="GAA5193842.1"/>
    </source>
</evidence>
<organism evidence="2 3">
    <name type="scientific">Arthrobacter gyeryongensis</name>
    <dbReference type="NCBI Taxonomy" id="1650592"/>
    <lineage>
        <taxon>Bacteria</taxon>
        <taxon>Bacillati</taxon>
        <taxon>Actinomycetota</taxon>
        <taxon>Actinomycetes</taxon>
        <taxon>Micrococcales</taxon>
        <taxon>Micrococcaceae</taxon>
        <taxon>Arthrobacter</taxon>
    </lineage>
</organism>
<dbReference type="EMBL" id="BAABKK010000011">
    <property type="protein sequence ID" value="GAA5193842.1"/>
    <property type="molecule type" value="Genomic_DNA"/>
</dbReference>
<comment type="caution">
    <text evidence="2">The sequence shown here is derived from an EMBL/GenBank/DDBJ whole genome shotgun (WGS) entry which is preliminary data.</text>
</comment>
<protein>
    <submittedName>
        <fullName evidence="2">Uncharacterized protein</fullName>
    </submittedName>
</protein>
<accession>A0ABP9SBL7</accession>
<reference evidence="3" key="1">
    <citation type="journal article" date="2019" name="Int. J. Syst. Evol. Microbiol.">
        <title>The Global Catalogue of Microorganisms (GCM) 10K type strain sequencing project: providing services to taxonomists for standard genome sequencing and annotation.</title>
        <authorList>
            <consortium name="The Broad Institute Genomics Platform"/>
            <consortium name="The Broad Institute Genome Sequencing Center for Infectious Disease"/>
            <person name="Wu L."/>
            <person name="Ma J."/>
        </authorList>
    </citation>
    <scope>NUCLEOTIDE SEQUENCE [LARGE SCALE GENOMIC DNA]</scope>
    <source>
        <strain evidence="3">JCM 18514</strain>
    </source>
</reference>
<evidence type="ECO:0000256" key="1">
    <source>
        <dbReference type="SAM" id="MobiDB-lite"/>
    </source>
</evidence>
<gene>
    <name evidence="2" type="ORF">GCM10023346_19830</name>
</gene>
<keyword evidence="3" id="KW-1185">Reference proteome</keyword>
<evidence type="ECO:0000313" key="3">
    <source>
        <dbReference type="Proteomes" id="UP001500200"/>
    </source>
</evidence>